<dbReference type="VEuPathDB" id="AmoebaDB:EIN_002130"/>
<dbReference type="SUPFAM" id="SSF53686">
    <property type="entry name" value="Tryptophan synthase beta subunit-like PLP-dependent enzymes"/>
    <property type="match status" value="1"/>
</dbReference>
<dbReference type="FunFam" id="3.40.50.1100:FF:000016">
    <property type="entry name" value="Cysteine synthase A"/>
    <property type="match status" value="1"/>
</dbReference>
<name>L7FJM9_ENTIV</name>
<dbReference type="EC" id="2.5.1.47" evidence="8"/>
<dbReference type="KEGG" id="eiv:EIN_002130"/>
<evidence type="ECO:0000313" key="8">
    <source>
        <dbReference type="EMBL" id="ELP83562.1"/>
    </source>
</evidence>
<keyword evidence="5" id="KW-0663">Pyridoxal phosphate</keyword>
<dbReference type="GeneID" id="14882532"/>
<dbReference type="OMA" id="NVWAARQ"/>
<proteinExistence type="inferred from homology"/>
<evidence type="ECO:0000256" key="1">
    <source>
        <dbReference type="ARBA" id="ARBA00001933"/>
    </source>
</evidence>
<dbReference type="Pfam" id="PF00291">
    <property type="entry name" value="PALP"/>
    <property type="match status" value="1"/>
</dbReference>
<protein>
    <submittedName>
        <fullName evidence="8">Cysteine synthase A, putative</fullName>
        <ecNumber evidence="8">2.5.1.47</ecNumber>
    </submittedName>
</protein>
<dbReference type="AlphaFoldDB" id="L7FJM9"/>
<keyword evidence="9" id="KW-1185">Reference proteome</keyword>
<accession>L7FJM9</accession>
<keyword evidence="3" id="KW-0028">Amino-acid biosynthesis</keyword>
<evidence type="ECO:0000256" key="4">
    <source>
        <dbReference type="ARBA" id="ARBA00022679"/>
    </source>
</evidence>
<evidence type="ECO:0000256" key="2">
    <source>
        <dbReference type="ARBA" id="ARBA00007103"/>
    </source>
</evidence>
<evidence type="ECO:0000256" key="5">
    <source>
        <dbReference type="ARBA" id="ARBA00022898"/>
    </source>
</evidence>
<dbReference type="InterPro" id="IPR050214">
    <property type="entry name" value="Cys_Synth/Cystath_Beta-Synth"/>
</dbReference>
<dbReference type="Gene3D" id="3.40.50.1100">
    <property type="match status" value="2"/>
</dbReference>
<evidence type="ECO:0000313" key="9">
    <source>
        <dbReference type="Proteomes" id="UP000014680"/>
    </source>
</evidence>
<dbReference type="EMBL" id="KB207266">
    <property type="protein sequence ID" value="ELP83562.1"/>
    <property type="molecule type" value="Genomic_DNA"/>
</dbReference>
<dbReference type="PANTHER" id="PTHR10314">
    <property type="entry name" value="CYSTATHIONINE BETA-SYNTHASE"/>
    <property type="match status" value="1"/>
</dbReference>
<keyword evidence="4 8" id="KW-0808">Transferase</keyword>
<feature type="domain" description="Tryptophan synthase beta chain-like PALP" evidence="7">
    <location>
        <begin position="22"/>
        <end position="308"/>
    </location>
</feature>
<dbReference type="InterPro" id="IPR036052">
    <property type="entry name" value="TrpB-like_PALP_sf"/>
</dbReference>
<reference evidence="8 9" key="1">
    <citation type="submission" date="2012-10" db="EMBL/GenBank/DDBJ databases">
        <authorList>
            <person name="Zafar N."/>
            <person name="Inman J."/>
            <person name="Hall N."/>
            <person name="Lorenzi H."/>
            <person name="Caler E."/>
        </authorList>
    </citation>
    <scope>NUCLEOTIDE SEQUENCE [LARGE SCALE GENOMIC DNA]</scope>
    <source>
        <strain evidence="8 9">IP1</strain>
    </source>
</reference>
<gene>
    <name evidence="8" type="ORF">EIN_002130</name>
</gene>
<organism evidence="8 9">
    <name type="scientific">Entamoeba invadens IP1</name>
    <dbReference type="NCBI Taxonomy" id="370355"/>
    <lineage>
        <taxon>Eukaryota</taxon>
        <taxon>Amoebozoa</taxon>
        <taxon>Evosea</taxon>
        <taxon>Archamoebae</taxon>
        <taxon>Mastigamoebida</taxon>
        <taxon>Entamoebidae</taxon>
        <taxon>Entamoeba</taxon>
    </lineage>
</organism>
<comment type="similarity">
    <text evidence="2">Belongs to the cysteine synthase/cystathionine beta-synthase family.</text>
</comment>
<evidence type="ECO:0000259" key="7">
    <source>
        <dbReference type="Pfam" id="PF00291"/>
    </source>
</evidence>
<dbReference type="CDD" id="cd01561">
    <property type="entry name" value="CBS_like"/>
    <property type="match status" value="1"/>
</dbReference>
<dbReference type="InterPro" id="IPR001926">
    <property type="entry name" value="TrpB-like_PALP"/>
</dbReference>
<dbReference type="RefSeq" id="XP_004182908.1">
    <property type="nucleotide sequence ID" value="XM_004182860.1"/>
</dbReference>
<sequence length="337" mass="36876">MAKITDTITPSFPRRRIYNNILETVGGTPLVKLNKVVEYYKIDPSTTILLKLEFFNPLSSVKDRVAFNIVYQALQDGRLRPGMELIEATSGNTGIGLCGVGNAYGFKVNIVMPTNESLERKLIIKACGATLIETESSLGMQGSIALVDKMVKEDPQKYFATNQFANPDNTNAHQSTAREIWEDTNGKVDIFVSVIGTTGTLIGVGENLKKKKKDFKVIAVQWDRIPCGGPYLPLCCERSGGFVPSIFKSEVVDDVVMYKIEDALKMARAVCKYDGIMIGNTAGLAVLAALKEATKSENKGKTIVVIIPSSGERDMSTELYNTVDIGSKTEILDELLN</sequence>
<dbReference type="OrthoDB" id="728at2759"/>
<keyword evidence="6" id="KW-0198">Cysteine biosynthesis</keyword>
<comment type="cofactor">
    <cofactor evidence="1">
        <name>pyridoxal 5'-phosphate</name>
        <dbReference type="ChEBI" id="CHEBI:597326"/>
    </cofactor>
</comment>
<dbReference type="Proteomes" id="UP000014680">
    <property type="component" value="Unassembled WGS sequence"/>
</dbReference>
<dbReference type="GO" id="GO:0004124">
    <property type="term" value="F:cysteine synthase activity"/>
    <property type="evidence" value="ECO:0007669"/>
    <property type="project" value="UniProtKB-EC"/>
</dbReference>
<evidence type="ECO:0000256" key="6">
    <source>
        <dbReference type="ARBA" id="ARBA00023192"/>
    </source>
</evidence>
<evidence type="ECO:0000256" key="3">
    <source>
        <dbReference type="ARBA" id="ARBA00022605"/>
    </source>
</evidence>